<sequence length="393" mass="42136">MKILLPILVLLTGAVGAYAIVANRPTLDIQPSKAEPPLVSVVQAEPRSVRLNVRSQGVVMPRDEIDWVAEVAGKVVRLNPDFVAGGFFEAGEELVGLDPRDYDQAIVAAEAGLAEAKRRLAQEQAEAEQARSEWQALGEGEPSPLILHEPQLAEARAKLKAAEAELAKARLKRSRCELRAPFAGRVSAKHVGLGQYVQSGEKLARVYATDVAEVRLPVSTDQLAYLDLDLMRRNGARAGPKVVLTADLGGAEQHWEGHIVRSEAEVDDATGLLHLVAEVREPYGRKYAQPLLAGLFVKAEIEGRERSGVFVLPLGAVNASQESLVVDADLHLHVRRLTVLRTEADRVLIGAGLAAGENVVTGGVQVPVEGMTVRLEAEGSKPEAGSKVLSSGF</sequence>
<gene>
    <name evidence="7" type="ORF">sS8_2791</name>
</gene>
<proteinExistence type="inferred from homology"/>
<dbReference type="AlphaFoldDB" id="A0A250KT69"/>
<keyword evidence="8" id="KW-1185">Reference proteome</keyword>
<dbReference type="PANTHER" id="PTHR30469">
    <property type="entry name" value="MULTIDRUG RESISTANCE PROTEIN MDTA"/>
    <property type="match status" value="1"/>
</dbReference>
<evidence type="ECO:0000256" key="4">
    <source>
        <dbReference type="SAM" id="Coils"/>
    </source>
</evidence>
<dbReference type="Pfam" id="PF25967">
    <property type="entry name" value="RND-MFP_C"/>
    <property type="match status" value="1"/>
</dbReference>
<evidence type="ECO:0000313" key="7">
    <source>
        <dbReference type="EMBL" id="BBA34736.1"/>
    </source>
</evidence>
<dbReference type="Proteomes" id="UP000266313">
    <property type="component" value="Chromosome"/>
</dbReference>
<feature type="domain" description="Multidrug resistance protein MdtA-like barrel-sandwich hybrid" evidence="5">
    <location>
        <begin position="69"/>
        <end position="206"/>
    </location>
</feature>
<evidence type="ECO:0000259" key="5">
    <source>
        <dbReference type="Pfam" id="PF25917"/>
    </source>
</evidence>
<dbReference type="OrthoDB" id="5730196at2"/>
<dbReference type="NCBIfam" id="TIGR01730">
    <property type="entry name" value="RND_mfp"/>
    <property type="match status" value="1"/>
</dbReference>
<dbReference type="Gene3D" id="2.40.30.170">
    <property type="match status" value="1"/>
</dbReference>
<feature type="coiled-coil region" evidence="4">
    <location>
        <begin position="106"/>
        <end position="179"/>
    </location>
</feature>
<protein>
    <submittedName>
        <fullName evidence="7">Secretion protein HlyD</fullName>
    </submittedName>
</protein>
<accession>A0A250KT69</accession>
<dbReference type="GO" id="GO:1990281">
    <property type="term" value="C:efflux pump complex"/>
    <property type="evidence" value="ECO:0007669"/>
    <property type="project" value="TreeGrafter"/>
</dbReference>
<dbReference type="Gene3D" id="1.10.287.470">
    <property type="entry name" value="Helix hairpin bin"/>
    <property type="match status" value="1"/>
</dbReference>
<keyword evidence="3" id="KW-0813">Transport</keyword>
<name>A0A250KT69_9GAMM</name>
<dbReference type="RefSeq" id="WP_119630088.1">
    <property type="nucleotide sequence ID" value="NZ_AP017928.1"/>
</dbReference>
<dbReference type="Gene3D" id="2.40.50.100">
    <property type="match status" value="1"/>
</dbReference>
<dbReference type="Gene3D" id="2.40.420.20">
    <property type="match status" value="1"/>
</dbReference>
<evidence type="ECO:0000256" key="1">
    <source>
        <dbReference type="ARBA" id="ARBA00004196"/>
    </source>
</evidence>
<dbReference type="PANTHER" id="PTHR30469:SF12">
    <property type="entry name" value="MULTIDRUG RESISTANCE PROTEIN MDTA"/>
    <property type="match status" value="1"/>
</dbReference>
<dbReference type="GO" id="GO:0015562">
    <property type="term" value="F:efflux transmembrane transporter activity"/>
    <property type="evidence" value="ECO:0007669"/>
    <property type="project" value="TreeGrafter"/>
</dbReference>
<dbReference type="SUPFAM" id="SSF111369">
    <property type="entry name" value="HlyD-like secretion proteins"/>
    <property type="match status" value="1"/>
</dbReference>
<evidence type="ECO:0000313" key="8">
    <source>
        <dbReference type="Proteomes" id="UP000266313"/>
    </source>
</evidence>
<evidence type="ECO:0000256" key="3">
    <source>
        <dbReference type="ARBA" id="ARBA00022448"/>
    </source>
</evidence>
<dbReference type="InterPro" id="IPR058627">
    <property type="entry name" value="MdtA-like_C"/>
</dbReference>
<comment type="subcellular location">
    <subcellularLocation>
        <location evidence="1">Cell envelope</location>
    </subcellularLocation>
</comment>
<comment type="similarity">
    <text evidence="2">Belongs to the membrane fusion protein (MFP) (TC 8.A.1) family.</text>
</comment>
<evidence type="ECO:0000259" key="6">
    <source>
        <dbReference type="Pfam" id="PF25967"/>
    </source>
</evidence>
<dbReference type="InterPro" id="IPR006143">
    <property type="entry name" value="RND_pump_MFP"/>
</dbReference>
<reference evidence="7 8" key="1">
    <citation type="submission" date="2016-12" db="EMBL/GenBank/DDBJ databases">
        <title>Genome sequencing of Methylocaldum marinum.</title>
        <authorList>
            <person name="Takeuchi M."/>
            <person name="Kamagata Y."/>
            <person name="Hiraoka S."/>
            <person name="Oshima K."/>
            <person name="Hattori M."/>
            <person name="Iwasaki W."/>
        </authorList>
    </citation>
    <scope>NUCLEOTIDE SEQUENCE [LARGE SCALE GENOMIC DNA]</scope>
    <source>
        <strain evidence="7 8">S8</strain>
    </source>
</reference>
<dbReference type="KEGG" id="mmai:sS8_2791"/>
<feature type="domain" description="Multidrug resistance protein MdtA-like C-terminal permuted SH3" evidence="6">
    <location>
        <begin position="313"/>
        <end position="365"/>
    </location>
</feature>
<organism evidence="7 8">
    <name type="scientific">Methylocaldum marinum</name>
    <dbReference type="NCBI Taxonomy" id="1432792"/>
    <lineage>
        <taxon>Bacteria</taxon>
        <taxon>Pseudomonadati</taxon>
        <taxon>Pseudomonadota</taxon>
        <taxon>Gammaproteobacteria</taxon>
        <taxon>Methylococcales</taxon>
        <taxon>Methylococcaceae</taxon>
        <taxon>Methylocaldum</taxon>
    </lineage>
</organism>
<evidence type="ECO:0000256" key="2">
    <source>
        <dbReference type="ARBA" id="ARBA00009477"/>
    </source>
</evidence>
<dbReference type="InterPro" id="IPR058625">
    <property type="entry name" value="MdtA-like_BSH"/>
</dbReference>
<keyword evidence="4" id="KW-0175">Coiled coil</keyword>
<dbReference type="EMBL" id="AP017928">
    <property type="protein sequence ID" value="BBA34736.1"/>
    <property type="molecule type" value="Genomic_DNA"/>
</dbReference>
<dbReference type="Pfam" id="PF25917">
    <property type="entry name" value="BSH_RND"/>
    <property type="match status" value="1"/>
</dbReference>